<feature type="region of interest" description="Disordered" evidence="1">
    <location>
        <begin position="362"/>
        <end position="382"/>
    </location>
</feature>
<sequence length="497" mass="54217">METFLDTAWCPVCDRAIQPKRYTIPANPTPPPPSTPTDTNRTPKAKAQSSRHPKNGGGLVNGTGRAYKRGKKDSPPPQPSEPIKMRTVISQEPVPLYCSEECRLRDIGGSDDCDTQPLRVPHNSPCHNPPSPLFVSSGTESDSSESASYSPSEVRRRLESGEGIDLLPIPSLVPRRPQRSRRPSTPPAGRESGTMAAAQRIMAALAPPPTSKSTFFGETQRKKDRQPIPGWTDGDRTAWRASVYGGVASDFDVTRVDLSHPSGSGSYAAMNARRAAASLANDEGVHIRQPMQPLEPRTTGRSAPQPSTADLYEKYHASFVRTSRSSSLALLPAAPSPLSSSVTAHPLVKAAAEGKLLVPNLKSMAPQRSSSSVSVTQSPRRGPSLLSQMLKRADEELSSNSSTASDTSSRNRACELHFFLLQILFLISLIARSLSRDRVHTVSKLAQPTRMEKHTQFVWIPAPDNTSREEGIGEGHWESREVDVEVPDDRKRLFRFA</sequence>
<dbReference type="AlphaFoldDB" id="A0A166IHY5"/>
<feature type="compositionally biased region" description="Low complexity" evidence="1">
    <location>
        <begin position="136"/>
        <end position="152"/>
    </location>
</feature>
<evidence type="ECO:0000313" key="2">
    <source>
        <dbReference type="EMBL" id="KZT43761.1"/>
    </source>
</evidence>
<proteinExistence type="predicted"/>
<dbReference type="OrthoDB" id="3365472at2759"/>
<reference evidence="2 3" key="1">
    <citation type="journal article" date="2016" name="Mol. Biol. Evol.">
        <title>Comparative Genomics of Early-Diverging Mushroom-Forming Fungi Provides Insights into the Origins of Lignocellulose Decay Capabilities.</title>
        <authorList>
            <person name="Nagy L.G."/>
            <person name="Riley R."/>
            <person name="Tritt A."/>
            <person name="Adam C."/>
            <person name="Daum C."/>
            <person name="Floudas D."/>
            <person name="Sun H."/>
            <person name="Yadav J.S."/>
            <person name="Pangilinan J."/>
            <person name="Larsson K.H."/>
            <person name="Matsuura K."/>
            <person name="Barry K."/>
            <person name="Labutti K."/>
            <person name="Kuo R."/>
            <person name="Ohm R.A."/>
            <person name="Bhattacharya S.S."/>
            <person name="Shirouzu T."/>
            <person name="Yoshinaga Y."/>
            <person name="Martin F.M."/>
            <person name="Grigoriev I.V."/>
            <person name="Hibbett D.S."/>
        </authorList>
    </citation>
    <scope>NUCLEOTIDE SEQUENCE [LARGE SCALE GENOMIC DNA]</scope>
    <source>
        <strain evidence="2 3">HHB10207 ss-3</strain>
    </source>
</reference>
<protein>
    <submittedName>
        <fullName evidence="2">Uncharacterized protein</fullName>
    </submittedName>
</protein>
<gene>
    <name evidence="2" type="ORF">SISSUDRAFT_495387</name>
</gene>
<dbReference type="Proteomes" id="UP000076798">
    <property type="component" value="Unassembled WGS sequence"/>
</dbReference>
<feature type="compositionally biased region" description="Low complexity" evidence="1">
    <location>
        <begin position="366"/>
        <end position="380"/>
    </location>
</feature>
<evidence type="ECO:0000313" key="3">
    <source>
        <dbReference type="Proteomes" id="UP000076798"/>
    </source>
</evidence>
<keyword evidence="3" id="KW-1185">Reference proteome</keyword>
<evidence type="ECO:0000256" key="1">
    <source>
        <dbReference type="SAM" id="MobiDB-lite"/>
    </source>
</evidence>
<feature type="region of interest" description="Disordered" evidence="1">
    <location>
        <begin position="113"/>
        <end position="234"/>
    </location>
</feature>
<dbReference type="EMBL" id="KV428006">
    <property type="protein sequence ID" value="KZT43761.1"/>
    <property type="molecule type" value="Genomic_DNA"/>
</dbReference>
<name>A0A166IHY5_9AGAM</name>
<feature type="region of interest" description="Disordered" evidence="1">
    <location>
        <begin position="21"/>
        <end position="88"/>
    </location>
</feature>
<accession>A0A166IHY5</accession>
<feature type="compositionally biased region" description="Low complexity" evidence="1">
    <location>
        <begin position="196"/>
        <end position="205"/>
    </location>
</feature>
<organism evidence="2 3">
    <name type="scientific">Sistotremastrum suecicum HHB10207 ss-3</name>
    <dbReference type="NCBI Taxonomy" id="1314776"/>
    <lineage>
        <taxon>Eukaryota</taxon>
        <taxon>Fungi</taxon>
        <taxon>Dikarya</taxon>
        <taxon>Basidiomycota</taxon>
        <taxon>Agaricomycotina</taxon>
        <taxon>Agaricomycetes</taxon>
        <taxon>Sistotremastrales</taxon>
        <taxon>Sistotremastraceae</taxon>
        <taxon>Sistotremastrum</taxon>
    </lineage>
</organism>